<feature type="compositionally biased region" description="Basic residues" evidence="1">
    <location>
        <begin position="407"/>
        <end position="416"/>
    </location>
</feature>
<evidence type="ECO:0000256" key="1">
    <source>
        <dbReference type="SAM" id="MobiDB-lite"/>
    </source>
</evidence>
<comment type="caution">
    <text evidence="2">The sequence shown here is derived from an EMBL/GenBank/DDBJ whole genome shotgun (WGS) entry which is preliminary data.</text>
</comment>
<protein>
    <submittedName>
        <fullName evidence="2">Uncharacterized protein</fullName>
    </submittedName>
</protein>
<evidence type="ECO:0000313" key="3">
    <source>
        <dbReference type="Proteomes" id="UP001610334"/>
    </source>
</evidence>
<sequence length="433" mass="48366">MKGSISKLSPWAKLHAPLPRTPRQSQQLLNSLTSSFRRELDRQHPTSVDDNAPNGAASVEEHPHSSAHATDKHLRTILENPLFRVAPPRPVASSQSFLNIENSRWAKEPMVVFDELVASGSATPGAIAYCLSWQMLLASTNQGEGFVQALRESRAGSRVVSWWYASNSVRRAGLFPVELFPKSEGRTDSGKLLVDLTKFMVAEGLHETIFEWLRMLRNRTLGENKRKLTACFAGKAITSLLGSFLKAEIVCGGGHGSAMHYYLKACEMLATTNEKDLELDLEQTLRKAGAYICKAVLLDAPEDISPQLYDQYVAIMLTMRPSTTMLGATVLLCHPTHPDAKPFVQYLRNSPWLGTPGTKRRERYMRACSRALGVLNEKEDREDCLYLEGLMRQQTDENQGSEPTMKPRYHPSSRHHVSSEEKDLLASLDLAFT</sequence>
<proteinExistence type="predicted"/>
<organism evidence="2 3">
    <name type="scientific">Aspergillus granulosus</name>
    <dbReference type="NCBI Taxonomy" id="176169"/>
    <lineage>
        <taxon>Eukaryota</taxon>
        <taxon>Fungi</taxon>
        <taxon>Dikarya</taxon>
        <taxon>Ascomycota</taxon>
        <taxon>Pezizomycotina</taxon>
        <taxon>Eurotiomycetes</taxon>
        <taxon>Eurotiomycetidae</taxon>
        <taxon>Eurotiales</taxon>
        <taxon>Aspergillaceae</taxon>
        <taxon>Aspergillus</taxon>
        <taxon>Aspergillus subgen. Nidulantes</taxon>
    </lineage>
</organism>
<feature type="region of interest" description="Disordered" evidence="1">
    <location>
        <begin position="392"/>
        <end position="422"/>
    </location>
</feature>
<accession>A0ABR4HCG6</accession>
<gene>
    <name evidence="2" type="ORF">BJX63DRAFT_232789</name>
</gene>
<name>A0ABR4HCG6_9EURO</name>
<feature type="compositionally biased region" description="Polar residues" evidence="1">
    <location>
        <begin position="392"/>
        <end position="402"/>
    </location>
</feature>
<feature type="compositionally biased region" description="Basic and acidic residues" evidence="1">
    <location>
        <begin position="59"/>
        <end position="68"/>
    </location>
</feature>
<reference evidence="2 3" key="1">
    <citation type="submission" date="2024-07" db="EMBL/GenBank/DDBJ databases">
        <title>Section-level genome sequencing and comparative genomics of Aspergillus sections Usti and Cavernicolus.</title>
        <authorList>
            <consortium name="Lawrence Berkeley National Laboratory"/>
            <person name="Nybo J.L."/>
            <person name="Vesth T.C."/>
            <person name="Theobald S."/>
            <person name="Frisvad J.C."/>
            <person name="Larsen T.O."/>
            <person name="Kjaerboelling I."/>
            <person name="Rothschild-Mancinelli K."/>
            <person name="Lyhne E.K."/>
            <person name="Kogle M.E."/>
            <person name="Barry K."/>
            <person name="Clum A."/>
            <person name="Na H."/>
            <person name="Ledsgaard L."/>
            <person name="Lin J."/>
            <person name="Lipzen A."/>
            <person name="Kuo A."/>
            <person name="Riley R."/>
            <person name="Mondo S."/>
            <person name="Labutti K."/>
            <person name="Haridas S."/>
            <person name="Pangalinan J."/>
            <person name="Salamov A.A."/>
            <person name="Simmons B.A."/>
            <person name="Magnuson J.K."/>
            <person name="Chen J."/>
            <person name="Drula E."/>
            <person name="Henrissat B."/>
            <person name="Wiebenga A."/>
            <person name="Lubbers R.J."/>
            <person name="Gomes A.C."/>
            <person name="Makela M.R."/>
            <person name="Stajich J."/>
            <person name="Grigoriev I.V."/>
            <person name="Mortensen U.H."/>
            <person name="De Vries R.P."/>
            <person name="Baker S.E."/>
            <person name="Andersen M.R."/>
        </authorList>
    </citation>
    <scope>NUCLEOTIDE SEQUENCE [LARGE SCALE GENOMIC DNA]</scope>
    <source>
        <strain evidence="2 3">CBS 588.65</strain>
    </source>
</reference>
<keyword evidence="3" id="KW-1185">Reference proteome</keyword>
<evidence type="ECO:0000313" key="2">
    <source>
        <dbReference type="EMBL" id="KAL2813166.1"/>
    </source>
</evidence>
<dbReference type="EMBL" id="JBFXLT010000042">
    <property type="protein sequence ID" value="KAL2813166.1"/>
    <property type="molecule type" value="Genomic_DNA"/>
</dbReference>
<dbReference type="Proteomes" id="UP001610334">
    <property type="component" value="Unassembled WGS sequence"/>
</dbReference>
<feature type="region of interest" description="Disordered" evidence="1">
    <location>
        <begin position="41"/>
        <end position="68"/>
    </location>
</feature>